<gene>
    <name evidence="3" type="ORF">FHS44_000918</name>
</gene>
<feature type="region of interest" description="Disordered" evidence="1">
    <location>
        <begin position="236"/>
        <end position="257"/>
    </location>
</feature>
<dbReference type="Gene3D" id="2.60.120.260">
    <property type="entry name" value="Galactose-binding domain-like"/>
    <property type="match status" value="1"/>
</dbReference>
<proteinExistence type="predicted"/>
<evidence type="ECO:0000256" key="2">
    <source>
        <dbReference type="SAM" id="SignalP"/>
    </source>
</evidence>
<feature type="signal peptide" evidence="2">
    <location>
        <begin position="1"/>
        <end position="22"/>
    </location>
</feature>
<dbReference type="Proteomes" id="UP000552644">
    <property type="component" value="Unassembled WGS sequence"/>
</dbReference>
<sequence length="522" mass="53943">MISALGLVGGALVVLPSVPAGANSAELVVDYSCTGGPTSVASHGPVSLTTRVSVPTTLTVGQPLNVQWALGYKGDAARFGSPDYFAAGGKATVTGNVQLSGVWNGILQPSGSVEQAELGKDEILKLPESISDSAHTNRAGKLRVTPQQLFVDFTPPKGEDVVNDDDFARVKYAGDWEDLNDQPRNNNDYHYDIHRTVDKGAKAEMTFTGTGIEYVAQRDFRAGRVLFYIDGQPATPASVDASKNTNGTPSNDANKGGQTLWRFHGLKYGKHLVQVVNDEQDKWAQLDAFRVITDELPEAPQEHRATCTLVSAPVSVDVTISSGSTPTPTNSEGPVGTPTCTPVSYPATPTCTPGSPTPTCTPTPTRTCTPTTPPPTCTSTPYPTGCPSPTITPTCRVVTPTPTPTGTPPVTPTPTPTCIVSPSPTTSTTPTPTQGGTSTTTSTATPKPTLTVTATVTPTRPTPTAPQVVITPSGGAQTGEAPEGSPSGPGLIGAGAAMVLGSAWGGVALKRRRAAHARGGQD</sequence>
<feature type="compositionally biased region" description="Polar residues" evidence="1">
    <location>
        <begin position="241"/>
        <end position="257"/>
    </location>
</feature>
<feature type="compositionally biased region" description="Low complexity" evidence="1">
    <location>
        <begin position="416"/>
        <end position="459"/>
    </location>
</feature>
<evidence type="ECO:0000256" key="1">
    <source>
        <dbReference type="SAM" id="MobiDB-lite"/>
    </source>
</evidence>
<protein>
    <recommendedName>
        <fullName evidence="5">Peptidase</fullName>
    </recommendedName>
</protein>
<dbReference type="EMBL" id="JACHJP010000001">
    <property type="protein sequence ID" value="MBB4913846.1"/>
    <property type="molecule type" value="Genomic_DNA"/>
</dbReference>
<keyword evidence="2" id="KW-0732">Signal</keyword>
<organism evidence="3 4">
    <name type="scientific">Streptosporangium saharense</name>
    <dbReference type="NCBI Taxonomy" id="1706840"/>
    <lineage>
        <taxon>Bacteria</taxon>
        <taxon>Bacillati</taxon>
        <taxon>Actinomycetota</taxon>
        <taxon>Actinomycetes</taxon>
        <taxon>Streptosporangiales</taxon>
        <taxon>Streptosporangiaceae</taxon>
        <taxon>Streptosporangium</taxon>
    </lineage>
</organism>
<reference evidence="3 4" key="1">
    <citation type="submission" date="2020-08" db="EMBL/GenBank/DDBJ databases">
        <title>Genomic Encyclopedia of Type Strains, Phase III (KMG-III): the genomes of soil and plant-associated and newly described type strains.</title>
        <authorList>
            <person name="Whitman W."/>
        </authorList>
    </citation>
    <scope>NUCLEOTIDE SEQUENCE [LARGE SCALE GENOMIC DNA]</scope>
    <source>
        <strain evidence="3 4">CECT 8840</strain>
    </source>
</reference>
<feature type="chain" id="PRO_5038336515" description="Peptidase" evidence="2">
    <location>
        <begin position="23"/>
        <end position="522"/>
    </location>
</feature>
<evidence type="ECO:0000313" key="4">
    <source>
        <dbReference type="Proteomes" id="UP000552644"/>
    </source>
</evidence>
<feature type="region of interest" description="Disordered" evidence="1">
    <location>
        <begin position="402"/>
        <end position="490"/>
    </location>
</feature>
<keyword evidence="4" id="KW-1185">Reference proteome</keyword>
<name>A0A7W7VKM5_9ACTN</name>
<feature type="compositionally biased region" description="Low complexity" evidence="1">
    <location>
        <begin position="479"/>
        <end position="489"/>
    </location>
</feature>
<evidence type="ECO:0000313" key="3">
    <source>
        <dbReference type="EMBL" id="MBB4913846.1"/>
    </source>
</evidence>
<dbReference type="AlphaFoldDB" id="A0A7W7VKM5"/>
<accession>A0A7W7VKM5</accession>
<comment type="caution">
    <text evidence="3">The sequence shown here is derived from an EMBL/GenBank/DDBJ whole genome shotgun (WGS) entry which is preliminary data.</text>
</comment>
<dbReference type="PRINTS" id="PR01217">
    <property type="entry name" value="PRICHEXTENSN"/>
</dbReference>
<feature type="compositionally biased region" description="Pro residues" evidence="1">
    <location>
        <begin position="402"/>
        <end position="415"/>
    </location>
</feature>
<feature type="region of interest" description="Disordered" evidence="1">
    <location>
        <begin position="351"/>
        <end position="381"/>
    </location>
</feature>
<dbReference type="RefSeq" id="WP_184712571.1">
    <property type="nucleotide sequence ID" value="NZ_JACHJP010000001.1"/>
</dbReference>
<evidence type="ECO:0008006" key="5">
    <source>
        <dbReference type="Google" id="ProtNLM"/>
    </source>
</evidence>